<dbReference type="InterPro" id="IPR009072">
    <property type="entry name" value="Histone-fold"/>
</dbReference>
<feature type="compositionally biased region" description="Low complexity" evidence="6">
    <location>
        <begin position="138"/>
        <end position="156"/>
    </location>
</feature>
<feature type="compositionally biased region" description="Low complexity" evidence="6">
    <location>
        <begin position="164"/>
        <end position="180"/>
    </location>
</feature>
<dbReference type="PANTHER" id="PTHR15138:SF14">
    <property type="entry name" value="TRANSCRIPTION INITIATION FACTOR TFIID SUBUNIT 4"/>
    <property type="match status" value="1"/>
</dbReference>
<dbReference type="InterPro" id="IPR007900">
    <property type="entry name" value="TAF4_C"/>
</dbReference>
<feature type="compositionally biased region" description="Low complexity" evidence="6">
    <location>
        <begin position="201"/>
        <end position="220"/>
    </location>
</feature>
<name>A0ABR2YFD6_9CHLO</name>
<comment type="caution">
    <text evidence="8">The sequence shown here is derived from an EMBL/GenBank/DDBJ whole genome shotgun (WGS) entry which is preliminary data.</text>
</comment>
<dbReference type="PANTHER" id="PTHR15138">
    <property type="entry name" value="TRANSCRIPTION INITIATION FACTOR TFIID SUBUNIT 4"/>
    <property type="match status" value="1"/>
</dbReference>
<dbReference type="EMBL" id="JALJOT010000013">
    <property type="protein sequence ID" value="KAK9904125.1"/>
    <property type="molecule type" value="Genomic_DNA"/>
</dbReference>
<evidence type="ECO:0000313" key="9">
    <source>
        <dbReference type="Proteomes" id="UP001491310"/>
    </source>
</evidence>
<comment type="subcellular location">
    <subcellularLocation>
        <location evidence="1">Nucleus</location>
    </subcellularLocation>
</comment>
<feature type="region of interest" description="Disordered" evidence="6">
    <location>
        <begin position="431"/>
        <end position="463"/>
    </location>
</feature>
<dbReference type="InterPro" id="IPR045144">
    <property type="entry name" value="TAF4"/>
</dbReference>
<dbReference type="CDD" id="cd08045">
    <property type="entry name" value="HFD_TAF4"/>
    <property type="match status" value="1"/>
</dbReference>
<feature type="compositionally biased region" description="Low complexity" evidence="6">
    <location>
        <begin position="258"/>
        <end position="292"/>
    </location>
</feature>
<dbReference type="Gene3D" id="1.10.20.10">
    <property type="entry name" value="Histone, subunit A"/>
    <property type="match status" value="1"/>
</dbReference>
<evidence type="ECO:0000256" key="4">
    <source>
        <dbReference type="ARBA" id="ARBA00023163"/>
    </source>
</evidence>
<feature type="compositionally biased region" description="Pro residues" evidence="6">
    <location>
        <begin position="62"/>
        <end position="73"/>
    </location>
</feature>
<protein>
    <recommendedName>
        <fullName evidence="7">Transcription initiation factor TFIID component TAF4 C-terminal domain-containing protein</fullName>
    </recommendedName>
</protein>
<dbReference type="Proteomes" id="UP001491310">
    <property type="component" value="Unassembled WGS sequence"/>
</dbReference>
<feature type="compositionally biased region" description="Low complexity" evidence="6">
    <location>
        <begin position="52"/>
        <end position="61"/>
    </location>
</feature>
<dbReference type="Pfam" id="PF05236">
    <property type="entry name" value="TAF4"/>
    <property type="match status" value="1"/>
</dbReference>
<comment type="similarity">
    <text evidence="2">Belongs to the TAF4 family.</text>
</comment>
<feature type="region of interest" description="Disordered" evidence="6">
    <location>
        <begin position="112"/>
        <end position="180"/>
    </location>
</feature>
<evidence type="ECO:0000259" key="7">
    <source>
        <dbReference type="Pfam" id="PF05236"/>
    </source>
</evidence>
<feature type="region of interest" description="Disordered" evidence="6">
    <location>
        <begin position="231"/>
        <end position="250"/>
    </location>
</feature>
<gene>
    <name evidence="8" type="ORF">WJX75_005088</name>
</gene>
<evidence type="ECO:0000256" key="1">
    <source>
        <dbReference type="ARBA" id="ARBA00004123"/>
    </source>
</evidence>
<evidence type="ECO:0000256" key="5">
    <source>
        <dbReference type="ARBA" id="ARBA00023242"/>
    </source>
</evidence>
<accession>A0ABR2YFD6</accession>
<keyword evidence="3" id="KW-0805">Transcription regulation</keyword>
<keyword evidence="4" id="KW-0804">Transcription</keyword>
<proteinExistence type="inferred from homology"/>
<evidence type="ECO:0000256" key="3">
    <source>
        <dbReference type="ARBA" id="ARBA00023015"/>
    </source>
</evidence>
<sequence>MAQNPSSLLALLHDDDDGEHVTLDVDNKYRALLQQPLQIQLYQQQQLQLQQQRQAQAARAPSPAPRAPSPAPQGAPQAVVAHMATYKNCTTPEQKAQWHVKLRTMVGPEKLHEFQQSTQQQQAGRTQGSSAPQPPNRNGQQLPPAAAGQLPLQLPRQPSPAPSSRPNSTTPGAGTAAQTAANQAYLQQQLARVQQQQHYLRQMQQQQQQQPRPATPQQQPSVPYTTVQLAQGRPQTGAPPMPQPQPVQNGLTPQQTVALHAAAASRAAQEQAQRAAAAGKRPADSAAPNAAAKRVKKEDDALNDVLADSGVNLEEEESRMVAGRDRSAAAHMPLPQEKLCINPDPFNQKAREIARQHGVAGVSPEVCKLVSLGLEAHLGDLLRRAFVLARQRADIGRRLPGMEIVGNVRRQVQQIAKREQELAEAKEAAEHEKLKAEAKKKAADDKTRERMEKLNKAQDEKVQASAANAAAQLAFGSNARWNRWGAKKDAAKADAGAPAAGPAAAAAGSAPAAAEAAASASAAAASAASAGAPAAVKAEPAAGAAQLGMRAAALTPPAQGERRVLALRDLIAVLERDPMYARSTFLYKLYERLG</sequence>
<organism evidence="8 9">
    <name type="scientific">Coccomyxa subellipsoidea</name>
    <dbReference type="NCBI Taxonomy" id="248742"/>
    <lineage>
        <taxon>Eukaryota</taxon>
        <taxon>Viridiplantae</taxon>
        <taxon>Chlorophyta</taxon>
        <taxon>core chlorophytes</taxon>
        <taxon>Trebouxiophyceae</taxon>
        <taxon>Trebouxiophyceae incertae sedis</taxon>
        <taxon>Coccomyxaceae</taxon>
        <taxon>Coccomyxa</taxon>
    </lineage>
</organism>
<keyword evidence="5" id="KW-0539">Nucleus</keyword>
<evidence type="ECO:0000256" key="2">
    <source>
        <dbReference type="ARBA" id="ARBA00006178"/>
    </source>
</evidence>
<feature type="compositionally biased region" description="Basic and acidic residues" evidence="6">
    <location>
        <begin position="431"/>
        <end position="462"/>
    </location>
</feature>
<evidence type="ECO:0000256" key="6">
    <source>
        <dbReference type="SAM" id="MobiDB-lite"/>
    </source>
</evidence>
<feature type="region of interest" description="Disordered" evidence="6">
    <location>
        <begin position="258"/>
        <end position="296"/>
    </location>
</feature>
<feature type="compositionally biased region" description="Low complexity" evidence="6">
    <location>
        <begin position="115"/>
        <end position="131"/>
    </location>
</feature>
<keyword evidence="9" id="KW-1185">Reference proteome</keyword>
<reference evidence="8 9" key="1">
    <citation type="journal article" date="2024" name="Nat. Commun.">
        <title>Phylogenomics reveals the evolutionary origins of lichenization in chlorophyte algae.</title>
        <authorList>
            <person name="Puginier C."/>
            <person name="Libourel C."/>
            <person name="Otte J."/>
            <person name="Skaloud P."/>
            <person name="Haon M."/>
            <person name="Grisel S."/>
            <person name="Petersen M."/>
            <person name="Berrin J.G."/>
            <person name="Delaux P.M."/>
            <person name="Dal Grande F."/>
            <person name="Keller J."/>
        </authorList>
    </citation>
    <scope>NUCLEOTIDE SEQUENCE [LARGE SCALE GENOMIC DNA]</scope>
    <source>
        <strain evidence="8 9">SAG 216-7</strain>
    </source>
</reference>
<feature type="region of interest" description="Disordered" evidence="6">
    <location>
        <begin position="201"/>
        <end position="223"/>
    </location>
</feature>
<feature type="region of interest" description="Disordered" evidence="6">
    <location>
        <begin position="52"/>
        <end position="77"/>
    </location>
</feature>
<evidence type="ECO:0000313" key="8">
    <source>
        <dbReference type="EMBL" id="KAK9904125.1"/>
    </source>
</evidence>
<feature type="domain" description="Transcription initiation factor TFIID component TAF4 C-terminal" evidence="7">
    <location>
        <begin position="302"/>
        <end position="589"/>
    </location>
</feature>